<dbReference type="InterPro" id="IPR003514">
    <property type="entry name" value="Microviridae_protein_F"/>
</dbReference>
<dbReference type="Proteomes" id="UP000003452">
    <property type="component" value="Unassembled WGS sequence"/>
</dbReference>
<dbReference type="HOGENOM" id="CLU_471495_0_0_10"/>
<name>B5CVS1_PHOPM</name>
<reference evidence="2 3" key="1">
    <citation type="submission" date="2008-08" db="EMBL/GenBank/DDBJ databases">
        <title>Draft genome sequence of Bacteroides plebeius (DSM 17135).</title>
        <authorList>
            <person name="Sudarsanam P."/>
            <person name="Ley R."/>
            <person name="Guruge J."/>
            <person name="Turnbaugh P.J."/>
            <person name="Mahowald M."/>
            <person name="Liep D."/>
            <person name="Gordon J."/>
        </authorList>
    </citation>
    <scope>NUCLEOTIDE SEQUENCE [LARGE SCALE GENOMIC DNA]</scope>
    <source>
        <strain evidence="3">DSM 17135 / JCM 12973 / M2</strain>
    </source>
</reference>
<gene>
    <name evidence="2" type="ORF">BACPLE_00804</name>
</gene>
<sequence length="613" mass="68261">MKQIFDSMANIMSMKSVRNKPTRAGYDLTQKINFTAKAGSLIPVWWTPVLPFDDLNATVKSFVRTQPLNTAAFARMRGYFDFYFVPFRQMWNKFPTAITQMRTNLLHASGPVLADNVPLSDELPYFTAEQVADYIVSLADSKNQFGYYRAWLVCIILEYLGYGDFYPYIVEAAGGEGATWATRPMLNNLKFSPFPLFAYQKIYADFNRYTQWERSNPSTFNIDYISGSADSLQLDFTVEGFKDSFNLFDMRYSNWQRDLLHGTIPQAQYGEASAVPVSGSMQVVEGPTPPAFTTGQDGVAFLNGNVTIQGSSGYLQAQTSVGESRILRFNNTNSGLIVEGDSSFGVSILALRRAEAAQKWKEVALASEEDYPSQIEAHWGQSVNKAYSDMCQWLGSINIDLSINEVVNNNITGENAADIAGKGTMSGNGSINFNVGGQYGIVMCVFHVLPQLDYITSAPHFGTTLTNVLDFPIPEFDKIGMEQVPVIRGLNPVKPKDGDFKVSPNLYFGYAPQYYNWKTTLDKSMGEFRRSLKTWIIPFDDEALLAADSVDFPDNPNVEADSVKAGFFKVSPSVLDNLFAVKANSDLNTDQFLCSTLFDVNVVRSLDPNGLPY</sequence>
<dbReference type="InterPro" id="IPR016184">
    <property type="entry name" value="Capsid/spike_ssDNA_virus"/>
</dbReference>
<reference evidence="2 3" key="2">
    <citation type="submission" date="2008-08" db="EMBL/GenBank/DDBJ databases">
        <authorList>
            <person name="Fulton L."/>
            <person name="Clifton S."/>
            <person name="Fulton B."/>
            <person name="Xu J."/>
            <person name="Minx P."/>
            <person name="Pepin K.H."/>
            <person name="Johnson M."/>
            <person name="Thiruvilangam P."/>
            <person name="Bhonagiri V."/>
            <person name="Nash W.E."/>
            <person name="Mardis E.R."/>
            <person name="Wilson R.K."/>
        </authorList>
    </citation>
    <scope>NUCLEOTIDE SEQUENCE [LARGE SCALE GENOMIC DNA]</scope>
    <source>
        <strain evidence="3">DSM 17135 / JCM 12973 / M2</strain>
    </source>
</reference>
<dbReference type="GO" id="GO:0005198">
    <property type="term" value="F:structural molecule activity"/>
    <property type="evidence" value="ECO:0007669"/>
    <property type="project" value="InterPro"/>
</dbReference>
<proteinExistence type="inferred from homology"/>
<evidence type="ECO:0000256" key="1">
    <source>
        <dbReference type="ARBA" id="ARBA00009963"/>
    </source>
</evidence>
<evidence type="ECO:0000313" key="2">
    <source>
        <dbReference type="EMBL" id="EDY96368.1"/>
    </source>
</evidence>
<dbReference type="InterPro" id="IPR037002">
    <property type="entry name" value="Microviridae_protein_F_sf"/>
</dbReference>
<comment type="similarity">
    <text evidence="1">Belongs to the microviridae F protein family.</text>
</comment>
<dbReference type="eggNOG" id="ENOG5033U4N">
    <property type="taxonomic scope" value="Bacteria"/>
</dbReference>
<dbReference type="SUPFAM" id="SSF88645">
    <property type="entry name" value="ssDNA viruses"/>
    <property type="match status" value="1"/>
</dbReference>
<accession>B5CVS1</accession>
<dbReference type="AlphaFoldDB" id="B5CVS1"/>
<dbReference type="EMBL" id="ABQC02000012">
    <property type="protein sequence ID" value="EDY96368.1"/>
    <property type="molecule type" value="Genomic_DNA"/>
</dbReference>
<organism evidence="2 3">
    <name type="scientific">Phocaeicola plebeius (strain DSM 17135 / JCM 12973 / CCUG 54634 / M2)</name>
    <name type="common">Bacteroides plebeius</name>
    <dbReference type="NCBI Taxonomy" id="484018"/>
    <lineage>
        <taxon>Bacteria</taxon>
        <taxon>Pseudomonadati</taxon>
        <taxon>Bacteroidota</taxon>
        <taxon>Bacteroidia</taxon>
        <taxon>Bacteroidales</taxon>
        <taxon>Bacteroidaceae</taxon>
        <taxon>Phocaeicola</taxon>
    </lineage>
</organism>
<dbReference type="Pfam" id="PF02305">
    <property type="entry name" value="Phage_F"/>
    <property type="match status" value="2"/>
</dbReference>
<comment type="caution">
    <text evidence="2">The sequence shown here is derived from an EMBL/GenBank/DDBJ whole genome shotgun (WGS) entry which is preliminary data.</text>
</comment>
<protein>
    <submittedName>
        <fullName evidence="2">Putative capsid protein (F protein)</fullName>
    </submittedName>
</protein>
<dbReference type="Gene3D" id="2.60.169.10">
    <property type="entry name" value="Microviridae F protein"/>
    <property type="match status" value="2"/>
</dbReference>
<evidence type="ECO:0000313" key="3">
    <source>
        <dbReference type="Proteomes" id="UP000003452"/>
    </source>
</evidence>